<evidence type="ECO:0000256" key="1">
    <source>
        <dbReference type="ARBA" id="ARBA00000077"/>
    </source>
</evidence>
<keyword evidence="19" id="KW-1185">Reference proteome</keyword>
<evidence type="ECO:0000313" key="19">
    <source>
        <dbReference type="Proteomes" id="UP000035444"/>
    </source>
</evidence>
<evidence type="ECO:0000256" key="7">
    <source>
        <dbReference type="ARBA" id="ARBA00019179"/>
    </source>
</evidence>
<dbReference type="PATRIC" id="fig|1489064.4.peg.1296"/>
<dbReference type="GO" id="GO:0006298">
    <property type="term" value="P:mismatch repair"/>
    <property type="evidence" value="ECO:0007669"/>
    <property type="project" value="TreeGrafter"/>
</dbReference>
<keyword evidence="13 14" id="KW-0464">Manganese</keyword>
<dbReference type="OrthoDB" id="9803420at2"/>
<dbReference type="EMBL" id="LAQL01000002">
    <property type="protein sequence ID" value="KLN62288.1"/>
    <property type="molecule type" value="Genomic_DNA"/>
</dbReference>
<comment type="function">
    <text evidence="3 14 16">Endonuclease that specifically degrades the RNA of RNA-DNA hybrids.</text>
</comment>
<dbReference type="NCBIfam" id="NF000595">
    <property type="entry name" value="PRK00015.1-3"/>
    <property type="match status" value="1"/>
</dbReference>
<evidence type="ECO:0000313" key="18">
    <source>
        <dbReference type="EMBL" id="KLN62288.1"/>
    </source>
</evidence>
<evidence type="ECO:0000256" key="5">
    <source>
        <dbReference type="ARBA" id="ARBA00007383"/>
    </source>
</evidence>
<dbReference type="AlphaFoldDB" id="A0A0H2MIP5"/>
<dbReference type="STRING" id="1489064.WH96_01855"/>
<feature type="domain" description="RNase H type-2" evidence="17">
    <location>
        <begin position="19"/>
        <end position="215"/>
    </location>
</feature>
<dbReference type="HAMAP" id="MF_00052_B">
    <property type="entry name" value="RNase_HII_B"/>
    <property type="match status" value="1"/>
</dbReference>
<evidence type="ECO:0000256" key="2">
    <source>
        <dbReference type="ARBA" id="ARBA00001946"/>
    </source>
</evidence>
<accession>A0A0H2MIP5</accession>
<evidence type="ECO:0000256" key="12">
    <source>
        <dbReference type="ARBA" id="ARBA00022801"/>
    </source>
</evidence>
<keyword evidence="12 14" id="KW-0378">Hydrolase</keyword>
<dbReference type="InterPro" id="IPR012337">
    <property type="entry name" value="RNaseH-like_sf"/>
</dbReference>
<evidence type="ECO:0000256" key="3">
    <source>
        <dbReference type="ARBA" id="ARBA00004065"/>
    </source>
</evidence>
<dbReference type="InterPro" id="IPR036397">
    <property type="entry name" value="RNaseH_sf"/>
</dbReference>
<dbReference type="GO" id="GO:0030145">
    <property type="term" value="F:manganese ion binding"/>
    <property type="evidence" value="ECO:0007669"/>
    <property type="project" value="UniProtKB-UniRule"/>
</dbReference>
<evidence type="ECO:0000256" key="8">
    <source>
        <dbReference type="ARBA" id="ARBA00022490"/>
    </source>
</evidence>
<dbReference type="Gene3D" id="3.30.420.10">
    <property type="entry name" value="Ribonuclease H-like superfamily/Ribonuclease H"/>
    <property type="match status" value="1"/>
</dbReference>
<dbReference type="Pfam" id="PF01351">
    <property type="entry name" value="RNase_HII"/>
    <property type="match status" value="1"/>
</dbReference>
<feature type="binding site" evidence="14 15">
    <location>
        <position position="125"/>
    </location>
    <ligand>
        <name>a divalent metal cation</name>
        <dbReference type="ChEBI" id="CHEBI:60240"/>
    </ligand>
</feature>
<comment type="caution">
    <text evidence="18">The sequence shown here is derived from an EMBL/GenBank/DDBJ whole genome shotgun (WGS) entry which is preliminary data.</text>
</comment>
<evidence type="ECO:0000256" key="10">
    <source>
        <dbReference type="ARBA" id="ARBA00022723"/>
    </source>
</evidence>
<name>A0A0H2MIP5_9PROT</name>
<comment type="cofactor">
    <cofactor evidence="2">
        <name>Mg(2+)</name>
        <dbReference type="ChEBI" id="CHEBI:18420"/>
    </cofactor>
</comment>
<dbReference type="GO" id="GO:0032299">
    <property type="term" value="C:ribonuclease H2 complex"/>
    <property type="evidence" value="ECO:0007669"/>
    <property type="project" value="TreeGrafter"/>
</dbReference>
<reference evidence="18 19" key="1">
    <citation type="submission" date="2015-03" db="EMBL/GenBank/DDBJ databases">
        <title>Genome Sequence of Kiloniella spongiae MEBiC09566, isolated from a marine sponge.</title>
        <authorList>
            <person name="Shao Z."/>
            <person name="Wang L."/>
            <person name="Li X."/>
        </authorList>
    </citation>
    <scope>NUCLEOTIDE SEQUENCE [LARGE SCALE GENOMIC DNA]</scope>
    <source>
        <strain evidence="18 19">MEBiC09566</strain>
    </source>
</reference>
<evidence type="ECO:0000256" key="15">
    <source>
        <dbReference type="PROSITE-ProRule" id="PRU01319"/>
    </source>
</evidence>
<dbReference type="RefSeq" id="WP_047762413.1">
    <property type="nucleotide sequence ID" value="NZ_LAQL01000002.1"/>
</dbReference>
<organism evidence="18 19">
    <name type="scientific">Kiloniella spongiae</name>
    <dbReference type="NCBI Taxonomy" id="1489064"/>
    <lineage>
        <taxon>Bacteria</taxon>
        <taxon>Pseudomonadati</taxon>
        <taxon>Pseudomonadota</taxon>
        <taxon>Alphaproteobacteria</taxon>
        <taxon>Rhodospirillales</taxon>
        <taxon>Kiloniellaceae</taxon>
        <taxon>Kiloniella</taxon>
    </lineage>
</organism>
<keyword evidence="8 14" id="KW-0963">Cytoplasm</keyword>
<evidence type="ECO:0000256" key="4">
    <source>
        <dbReference type="ARBA" id="ARBA00004496"/>
    </source>
</evidence>
<evidence type="ECO:0000256" key="6">
    <source>
        <dbReference type="ARBA" id="ARBA00012180"/>
    </source>
</evidence>
<evidence type="ECO:0000256" key="11">
    <source>
        <dbReference type="ARBA" id="ARBA00022759"/>
    </source>
</evidence>
<comment type="cofactor">
    <cofactor evidence="14 15">
        <name>Mn(2+)</name>
        <dbReference type="ChEBI" id="CHEBI:29035"/>
    </cofactor>
    <cofactor evidence="14 15">
        <name>Mg(2+)</name>
        <dbReference type="ChEBI" id="CHEBI:18420"/>
    </cofactor>
    <text evidence="14 15">Manganese or magnesium. Binds 1 divalent metal ion per monomer in the absence of substrate. May bind a second metal ion after substrate binding.</text>
</comment>
<evidence type="ECO:0000256" key="14">
    <source>
        <dbReference type="HAMAP-Rule" id="MF_00052"/>
    </source>
</evidence>
<dbReference type="PANTHER" id="PTHR10954:SF18">
    <property type="entry name" value="RIBONUCLEASE HII"/>
    <property type="match status" value="1"/>
</dbReference>
<protein>
    <recommendedName>
        <fullName evidence="7 14">Ribonuclease HII</fullName>
        <shortName evidence="14">RNase HII</shortName>
        <ecNumber evidence="6 14">3.1.26.4</ecNumber>
    </recommendedName>
</protein>
<dbReference type="EC" id="3.1.26.4" evidence="6 14"/>
<proteinExistence type="inferred from homology"/>
<keyword evidence="11 14" id="KW-0255">Endonuclease</keyword>
<dbReference type="InterPro" id="IPR022898">
    <property type="entry name" value="RNase_HII"/>
</dbReference>
<feature type="binding site" evidence="14 15">
    <location>
        <position position="25"/>
    </location>
    <ligand>
        <name>a divalent metal cation</name>
        <dbReference type="ChEBI" id="CHEBI:60240"/>
    </ligand>
</feature>
<dbReference type="GO" id="GO:0004523">
    <property type="term" value="F:RNA-DNA hybrid ribonuclease activity"/>
    <property type="evidence" value="ECO:0007669"/>
    <property type="project" value="UniProtKB-UniRule"/>
</dbReference>
<dbReference type="GO" id="GO:0003723">
    <property type="term" value="F:RNA binding"/>
    <property type="evidence" value="ECO:0007669"/>
    <property type="project" value="UniProtKB-UniRule"/>
</dbReference>
<dbReference type="InterPro" id="IPR024567">
    <property type="entry name" value="RNase_HII/HIII_dom"/>
</dbReference>
<gene>
    <name evidence="14" type="primary">rnhB</name>
    <name evidence="18" type="ORF">WH96_01855</name>
</gene>
<dbReference type="CDD" id="cd07182">
    <property type="entry name" value="RNase_HII_bacteria_HII_like"/>
    <property type="match status" value="1"/>
</dbReference>
<evidence type="ECO:0000256" key="9">
    <source>
        <dbReference type="ARBA" id="ARBA00022722"/>
    </source>
</evidence>
<comment type="catalytic activity">
    <reaction evidence="1 14 15 16">
        <text>Endonucleolytic cleavage to 5'-phosphomonoester.</text>
        <dbReference type="EC" id="3.1.26.4"/>
    </reaction>
</comment>
<evidence type="ECO:0000256" key="16">
    <source>
        <dbReference type="RuleBase" id="RU003515"/>
    </source>
</evidence>
<dbReference type="SUPFAM" id="SSF53098">
    <property type="entry name" value="Ribonuclease H-like"/>
    <property type="match status" value="1"/>
</dbReference>
<keyword evidence="10 14" id="KW-0479">Metal-binding</keyword>
<keyword evidence="9 14" id="KW-0540">Nuclease</keyword>
<dbReference type="PROSITE" id="PS51975">
    <property type="entry name" value="RNASE_H_2"/>
    <property type="match status" value="1"/>
</dbReference>
<dbReference type="PANTHER" id="PTHR10954">
    <property type="entry name" value="RIBONUCLEASE H2 SUBUNIT A"/>
    <property type="match status" value="1"/>
</dbReference>
<feature type="binding site" evidence="14 15">
    <location>
        <position position="26"/>
    </location>
    <ligand>
        <name>a divalent metal cation</name>
        <dbReference type="ChEBI" id="CHEBI:60240"/>
    </ligand>
</feature>
<comment type="subcellular location">
    <subcellularLocation>
        <location evidence="4 14">Cytoplasm</location>
    </subcellularLocation>
</comment>
<dbReference type="InterPro" id="IPR001352">
    <property type="entry name" value="RNase_HII/HIII"/>
</dbReference>
<dbReference type="GO" id="GO:0005737">
    <property type="term" value="C:cytoplasm"/>
    <property type="evidence" value="ECO:0007669"/>
    <property type="project" value="UniProtKB-SubCell"/>
</dbReference>
<comment type="similarity">
    <text evidence="5 14 16">Belongs to the RNase HII family.</text>
</comment>
<evidence type="ECO:0000256" key="13">
    <source>
        <dbReference type="ARBA" id="ARBA00023211"/>
    </source>
</evidence>
<sequence>MPDFSREQNFDQELGINNAVIAGVDEVGRGPWAGPVVAGAAWLDREKIPSALISKLDDSKKLSIKKREDINDELYDLHQQGVINLALGEASCEEIDELNILQASMLAMQRAISNLAVTPQAILVDGNKIPNFPCPAQAVVKGDGISLSIAAASVIAKVNRDHQMFELSIQYPGYGWEKNQGYGTAQHRAALLDLGVTPAHRRTFRPIRERLELND</sequence>
<evidence type="ECO:0000259" key="17">
    <source>
        <dbReference type="PROSITE" id="PS51975"/>
    </source>
</evidence>
<dbReference type="GO" id="GO:0043137">
    <property type="term" value="P:DNA replication, removal of RNA primer"/>
    <property type="evidence" value="ECO:0007669"/>
    <property type="project" value="TreeGrafter"/>
</dbReference>
<dbReference type="Proteomes" id="UP000035444">
    <property type="component" value="Unassembled WGS sequence"/>
</dbReference>